<dbReference type="OrthoDB" id="9790913at2"/>
<dbReference type="PROSITE" id="PS01213">
    <property type="entry name" value="GLOBIN_FAM_2"/>
    <property type="match status" value="1"/>
</dbReference>
<dbReference type="InterPro" id="IPR001486">
    <property type="entry name" value="Hemoglobin_trunc"/>
</dbReference>
<dbReference type="KEGG" id="cut:CUTER_08500"/>
<comment type="similarity">
    <text evidence="6">Belongs to the truncated hemoglobin family. Group II subfamily.</text>
</comment>
<keyword evidence="4" id="KW-0479">Metal-binding</keyword>
<dbReference type="STRING" id="1072256.CUTER_08500"/>
<dbReference type="PANTHER" id="PTHR47366">
    <property type="entry name" value="TWO-ON-TWO HEMOGLOBIN-3"/>
    <property type="match status" value="1"/>
</dbReference>
<accession>A0A0G3HIF4</accession>
<organism evidence="7 8">
    <name type="scientific">Corynebacterium uterequi</name>
    <dbReference type="NCBI Taxonomy" id="1072256"/>
    <lineage>
        <taxon>Bacteria</taxon>
        <taxon>Bacillati</taxon>
        <taxon>Actinomycetota</taxon>
        <taxon>Actinomycetes</taxon>
        <taxon>Mycobacteriales</taxon>
        <taxon>Corynebacteriaceae</taxon>
        <taxon>Corynebacterium</taxon>
    </lineage>
</organism>
<dbReference type="PANTHER" id="PTHR47366:SF1">
    <property type="entry name" value="TWO-ON-TWO HEMOGLOBIN-3"/>
    <property type="match status" value="1"/>
</dbReference>
<dbReference type="InterPro" id="IPR044203">
    <property type="entry name" value="GlbO/GLB3-like"/>
</dbReference>
<proteinExistence type="inferred from homology"/>
<reference evidence="7 8" key="1">
    <citation type="journal article" date="2015" name="Genome Announc.">
        <title>Virulence Factor Genes Detected in the Complete Genome Sequence of Corynebacterium uterequi DSM 45634, Isolated from the Uterus of a Maiden Mare.</title>
        <authorList>
            <person name="Ruckert C."/>
            <person name="Kriete M."/>
            <person name="Jaenicke S."/>
            <person name="Winkler A."/>
            <person name="Tauch A."/>
        </authorList>
    </citation>
    <scope>NUCLEOTIDE SEQUENCE [LARGE SCALE GENOMIC DNA]</scope>
    <source>
        <strain evidence="7 8">DSM 45634</strain>
    </source>
</reference>
<dbReference type="Gene3D" id="1.10.490.10">
    <property type="entry name" value="Globins"/>
    <property type="match status" value="1"/>
</dbReference>
<dbReference type="RefSeq" id="WP_047260044.1">
    <property type="nucleotide sequence ID" value="NZ_CP011546.1"/>
</dbReference>
<dbReference type="EMBL" id="CP011546">
    <property type="protein sequence ID" value="AKK11683.1"/>
    <property type="molecule type" value="Genomic_DNA"/>
</dbReference>
<dbReference type="GO" id="GO:0005344">
    <property type="term" value="F:oxygen carrier activity"/>
    <property type="evidence" value="ECO:0007669"/>
    <property type="project" value="InterPro"/>
</dbReference>
<evidence type="ECO:0000256" key="1">
    <source>
        <dbReference type="ARBA" id="ARBA00001971"/>
    </source>
</evidence>
<evidence type="ECO:0000256" key="6">
    <source>
        <dbReference type="ARBA" id="ARBA00034496"/>
    </source>
</evidence>
<keyword evidence="8" id="KW-1185">Reference proteome</keyword>
<protein>
    <submittedName>
        <fullName evidence="7">Truncated hemoglobin</fullName>
    </submittedName>
</protein>
<dbReference type="PATRIC" id="fig|1072256.5.peg.1677"/>
<dbReference type="GO" id="GO:0046872">
    <property type="term" value="F:metal ion binding"/>
    <property type="evidence" value="ECO:0007669"/>
    <property type="project" value="UniProtKB-KW"/>
</dbReference>
<keyword evidence="2" id="KW-0813">Transport</keyword>
<dbReference type="GO" id="GO:0019825">
    <property type="term" value="F:oxygen binding"/>
    <property type="evidence" value="ECO:0007669"/>
    <property type="project" value="InterPro"/>
</dbReference>
<dbReference type="InterPro" id="IPR019795">
    <property type="entry name" value="Globin_bac-like_CS"/>
</dbReference>
<evidence type="ECO:0000256" key="3">
    <source>
        <dbReference type="ARBA" id="ARBA00022617"/>
    </source>
</evidence>
<dbReference type="InterPro" id="IPR012292">
    <property type="entry name" value="Globin/Proto"/>
</dbReference>
<evidence type="ECO:0000313" key="8">
    <source>
        <dbReference type="Proteomes" id="UP000035548"/>
    </source>
</evidence>
<dbReference type="SUPFAM" id="SSF46458">
    <property type="entry name" value="Globin-like"/>
    <property type="match status" value="1"/>
</dbReference>
<dbReference type="Proteomes" id="UP000035548">
    <property type="component" value="Chromosome"/>
</dbReference>
<keyword evidence="3" id="KW-0349">Heme</keyword>
<gene>
    <name evidence="7" type="ORF">CUTER_08500</name>
</gene>
<dbReference type="AlphaFoldDB" id="A0A0G3HIF4"/>
<evidence type="ECO:0000256" key="2">
    <source>
        <dbReference type="ARBA" id="ARBA00022448"/>
    </source>
</evidence>
<sequence length="133" mass="15481">MTQPPEKNDTSLYDAVGGEPTFRRLVSGFYDRIKTDDLLSPMYPEDDLAGAEDRLLWFLTQYWGGPRTYQERRGHPMLRRRHFPFHIDNAAAERWLELMSAALADIDADTIDDDARAAMWNHMQRVAYMMINA</sequence>
<evidence type="ECO:0000313" key="7">
    <source>
        <dbReference type="EMBL" id="AKK11683.1"/>
    </source>
</evidence>
<dbReference type="GO" id="GO:0020037">
    <property type="term" value="F:heme binding"/>
    <property type="evidence" value="ECO:0007669"/>
    <property type="project" value="InterPro"/>
</dbReference>
<name>A0A0G3HIF4_9CORY</name>
<dbReference type="InterPro" id="IPR009050">
    <property type="entry name" value="Globin-like_sf"/>
</dbReference>
<comment type="cofactor">
    <cofactor evidence="1">
        <name>heme</name>
        <dbReference type="ChEBI" id="CHEBI:30413"/>
    </cofactor>
</comment>
<reference evidence="8" key="2">
    <citation type="submission" date="2015-05" db="EMBL/GenBank/DDBJ databases">
        <title>Complete genome sequence of Corynebacterium uterequi DSM 45634, isolated from the uterus of a maiden mare.</title>
        <authorList>
            <person name="Ruckert C."/>
            <person name="Albersmeier A."/>
            <person name="Winkler A."/>
            <person name="Tauch A."/>
        </authorList>
    </citation>
    <scope>NUCLEOTIDE SEQUENCE [LARGE SCALE GENOMIC DNA]</scope>
    <source>
        <strain evidence="8">DSM 45634</strain>
    </source>
</reference>
<keyword evidence="5" id="KW-0408">Iron</keyword>
<evidence type="ECO:0000256" key="5">
    <source>
        <dbReference type="ARBA" id="ARBA00023004"/>
    </source>
</evidence>
<evidence type="ECO:0000256" key="4">
    <source>
        <dbReference type="ARBA" id="ARBA00022723"/>
    </source>
</evidence>
<dbReference type="Pfam" id="PF01152">
    <property type="entry name" value="Bac_globin"/>
    <property type="match status" value="1"/>
</dbReference>